<dbReference type="InterPro" id="IPR029044">
    <property type="entry name" value="Nucleotide-diphossugar_trans"/>
</dbReference>
<proteinExistence type="inferred from homology"/>
<evidence type="ECO:0000313" key="3">
    <source>
        <dbReference type="EMBL" id="TWT26591.1"/>
    </source>
</evidence>
<dbReference type="OrthoDB" id="3177103at2"/>
<dbReference type="CDD" id="cd04179">
    <property type="entry name" value="DPM_DPG-synthase_like"/>
    <property type="match status" value="1"/>
</dbReference>
<organism evidence="3 4">
    <name type="scientific">Corynebacterium canis</name>
    <dbReference type="NCBI Taxonomy" id="679663"/>
    <lineage>
        <taxon>Bacteria</taxon>
        <taxon>Bacillati</taxon>
        <taxon>Actinomycetota</taxon>
        <taxon>Actinomycetes</taxon>
        <taxon>Mycobacteriales</taxon>
        <taxon>Corynebacteriaceae</taxon>
        <taxon>Corynebacterium</taxon>
    </lineage>
</organism>
<feature type="domain" description="Glycosyltransferase 2-like" evidence="2">
    <location>
        <begin position="4"/>
        <end position="157"/>
    </location>
</feature>
<dbReference type="InterPro" id="IPR050256">
    <property type="entry name" value="Glycosyltransferase_2"/>
</dbReference>
<keyword evidence="3" id="KW-0808">Transferase</keyword>
<sequence length="229" mass="25455">MSVSLILPSMNETENLVRLLPSMPAEYELVVVEGGDLEHTKRTLKDYPVTVIGQTRRGKGNALVCGCVASQGEHLVMVDTDGSAEVSEIPRFIAALETGADFVKGSRYLLGGGSDDLTRLRSAGNIGFTRLANVLFRTQFTDLCYGFNAFSRSMFESWGLPSTTKQLPQWGDGFEIETLFACRAAKLGARITEVPSHEYNRIHGQSNLDAWQDGKRVLRTIWKEWRGEY</sequence>
<dbReference type="Gene3D" id="3.90.550.10">
    <property type="entry name" value="Spore Coat Polysaccharide Biosynthesis Protein SpsA, Chain A"/>
    <property type="match status" value="1"/>
</dbReference>
<dbReference type="RefSeq" id="WP_146324035.1">
    <property type="nucleotide sequence ID" value="NZ_BAABLR010000024.1"/>
</dbReference>
<name>A0A5C5UIP3_9CORY</name>
<dbReference type="PANTHER" id="PTHR48090:SF7">
    <property type="entry name" value="RFBJ PROTEIN"/>
    <property type="match status" value="1"/>
</dbReference>
<dbReference type="InterPro" id="IPR001173">
    <property type="entry name" value="Glyco_trans_2-like"/>
</dbReference>
<dbReference type="EMBL" id="VOHM01000008">
    <property type="protein sequence ID" value="TWT26591.1"/>
    <property type="molecule type" value="Genomic_DNA"/>
</dbReference>
<dbReference type="AlphaFoldDB" id="A0A5C5UIP3"/>
<protein>
    <submittedName>
        <fullName evidence="3">Glycosyltransferase family 2 protein</fullName>
    </submittedName>
</protein>
<evidence type="ECO:0000256" key="1">
    <source>
        <dbReference type="ARBA" id="ARBA00006739"/>
    </source>
</evidence>
<dbReference type="SUPFAM" id="SSF53448">
    <property type="entry name" value="Nucleotide-diphospho-sugar transferases"/>
    <property type="match status" value="1"/>
</dbReference>
<gene>
    <name evidence="3" type="ORF">FRX94_05005</name>
</gene>
<dbReference type="Pfam" id="PF00535">
    <property type="entry name" value="Glycos_transf_2"/>
    <property type="match status" value="1"/>
</dbReference>
<evidence type="ECO:0000259" key="2">
    <source>
        <dbReference type="Pfam" id="PF00535"/>
    </source>
</evidence>
<accession>A0A5C5UIP3</accession>
<comment type="similarity">
    <text evidence="1">Belongs to the glycosyltransferase 2 family.</text>
</comment>
<evidence type="ECO:0000313" key="4">
    <source>
        <dbReference type="Proteomes" id="UP000320791"/>
    </source>
</evidence>
<dbReference type="PANTHER" id="PTHR48090">
    <property type="entry name" value="UNDECAPRENYL-PHOSPHATE 4-DEOXY-4-FORMAMIDO-L-ARABINOSE TRANSFERASE-RELATED"/>
    <property type="match status" value="1"/>
</dbReference>
<comment type="caution">
    <text evidence="3">The sequence shown here is derived from an EMBL/GenBank/DDBJ whole genome shotgun (WGS) entry which is preliminary data.</text>
</comment>
<reference evidence="3 4" key="1">
    <citation type="submission" date="2019-08" db="EMBL/GenBank/DDBJ databases">
        <authorList>
            <person name="Lei W."/>
        </authorList>
    </citation>
    <scope>NUCLEOTIDE SEQUENCE [LARGE SCALE GENOMIC DNA]</scope>
    <source>
        <strain evidence="3 4">CCUG 58627</strain>
    </source>
</reference>
<dbReference type="GO" id="GO:0016740">
    <property type="term" value="F:transferase activity"/>
    <property type="evidence" value="ECO:0007669"/>
    <property type="project" value="UniProtKB-KW"/>
</dbReference>
<keyword evidence="4" id="KW-1185">Reference proteome</keyword>
<dbReference type="Proteomes" id="UP000320791">
    <property type="component" value="Unassembled WGS sequence"/>
</dbReference>